<organism evidence="1 2">
    <name type="scientific">Thanatephorus cucumeris (strain AG1-IA)</name>
    <name type="common">Rice sheath blight fungus</name>
    <name type="synonym">Rhizoctonia solani</name>
    <dbReference type="NCBI Taxonomy" id="983506"/>
    <lineage>
        <taxon>Eukaryota</taxon>
        <taxon>Fungi</taxon>
        <taxon>Dikarya</taxon>
        <taxon>Basidiomycota</taxon>
        <taxon>Agaricomycotina</taxon>
        <taxon>Agaricomycetes</taxon>
        <taxon>Cantharellales</taxon>
        <taxon>Ceratobasidiaceae</taxon>
        <taxon>Rhizoctonia</taxon>
        <taxon>Rhizoctonia solani AG-1</taxon>
    </lineage>
</organism>
<keyword evidence="2" id="KW-1185">Reference proteome</keyword>
<protein>
    <submittedName>
        <fullName evidence="1">WD40 domain-containing protein</fullName>
    </submittedName>
</protein>
<dbReference type="HOGENOM" id="CLU_3015839_0_0_1"/>
<dbReference type="EMBL" id="AFRT01004362">
    <property type="protein sequence ID" value="ELU36084.1"/>
    <property type="molecule type" value="Genomic_DNA"/>
</dbReference>
<name>L8WI92_THACA</name>
<dbReference type="Gene3D" id="2.130.10.10">
    <property type="entry name" value="YVTN repeat-like/Quinoprotein amine dehydrogenase"/>
    <property type="match status" value="1"/>
</dbReference>
<dbReference type="InterPro" id="IPR015943">
    <property type="entry name" value="WD40/YVTN_repeat-like_dom_sf"/>
</dbReference>
<reference evidence="1 2" key="1">
    <citation type="journal article" date="2013" name="Nat. Commun.">
        <title>The evolution and pathogenic mechanisms of the rice sheath blight pathogen.</title>
        <authorList>
            <person name="Zheng A."/>
            <person name="Lin R."/>
            <person name="Xu L."/>
            <person name="Qin P."/>
            <person name="Tang C."/>
            <person name="Ai P."/>
            <person name="Zhang D."/>
            <person name="Liu Y."/>
            <person name="Sun Z."/>
            <person name="Feng H."/>
            <person name="Wang Y."/>
            <person name="Chen Y."/>
            <person name="Liang X."/>
            <person name="Fu R."/>
            <person name="Li Q."/>
            <person name="Zhang J."/>
            <person name="Yu X."/>
            <person name="Xie Z."/>
            <person name="Ding L."/>
            <person name="Guan P."/>
            <person name="Tang J."/>
            <person name="Liang Y."/>
            <person name="Wang S."/>
            <person name="Deng Q."/>
            <person name="Li S."/>
            <person name="Zhu J."/>
            <person name="Wang L."/>
            <person name="Liu H."/>
            <person name="Li P."/>
        </authorList>
    </citation>
    <scope>NUCLEOTIDE SEQUENCE [LARGE SCALE GENOMIC DNA]</scope>
    <source>
        <strain evidence="2">AG-1 IA</strain>
    </source>
</reference>
<dbReference type="Proteomes" id="UP000011668">
    <property type="component" value="Unassembled WGS sequence"/>
</dbReference>
<sequence>MDSRAISLAFSPDGSRFAIGFVDGTVHVVYTHNGTVALGPLKGHTKQPSRQPSSGL</sequence>
<gene>
    <name evidence="1" type="ORF">AG1IA_09887</name>
</gene>
<proteinExistence type="predicted"/>
<dbReference type="AlphaFoldDB" id="L8WI92"/>
<evidence type="ECO:0000313" key="1">
    <source>
        <dbReference type="EMBL" id="ELU36084.1"/>
    </source>
</evidence>
<accession>L8WI92</accession>
<dbReference type="InterPro" id="IPR036322">
    <property type="entry name" value="WD40_repeat_dom_sf"/>
</dbReference>
<evidence type="ECO:0000313" key="2">
    <source>
        <dbReference type="Proteomes" id="UP000011668"/>
    </source>
</evidence>
<comment type="caution">
    <text evidence="1">The sequence shown here is derived from an EMBL/GenBank/DDBJ whole genome shotgun (WGS) entry which is preliminary data.</text>
</comment>
<dbReference type="SUPFAM" id="SSF50978">
    <property type="entry name" value="WD40 repeat-like"/>
    <property type="match status" value="1"/>
</dbReference>
<dbReference type="OrthoDB" id="10257301at2759"/>